<gene>
    <name evidence="2" type="ORF">ABQJ56_10150</name>
</gene>
<feature type="domain" description="PilZ" evidence="1">
    <location>
        <begin position="5"/>
        <end position="107"/>
    </location>
</feature>
<evidence type="ECO:0000313" key="2">
    <source>
        <dbReference type="EMBL" id="MEW9624594.1"/>
    </source>
</evidence>
<dbReference type="EMBL" id="JBFOHL010000008">
    <property type="protein sequence ID" value="MEW9624594.1"/>
    <property type="molecule type" value="Genomic_DNA"/>
</dbReference>
<keyword evidence="3" id="KW-1185">Reference proteome</keyword>
<organism evidence="2 3">
    <name type="scientific">Rhodanobacter geophilus</name>
    <dbReference type="NCBI Taxonomy" id="3162488"/>
    <lineage>
        <taxon>Bacteria</taxon>
        <taxon>Pseudomonadati</taxon>
        <taxon>Pseudomonadota</taxon>
        <taxon>Gammaproteobacteria</taxon>
        <taxon>Lysobacterales</taxon>
        <taxon>Rhodanobacteraceae</taxon>
        <taxon>Rhodanobacter</taxon>
    </lineage>
</organism>
<comment type="caution">
    <text evidence="2">The sequence shown here is derived from an EMBL/GenBank/DDBJ whole genome shotgun (WGS) entry which is preliminary data.</text>
</comment>
<sequence>MSTREQRRAPRKPVDAGIVAIDTIAEQPLGHLCNLSANGLMLIGSRKPRSEGIYQVRLPLPDASGNLELGLQEQWHEPAASPGQFWAGYRIIAISAAHGELLERWLRQG</sequence>
<dbReference type="RefSeq" id="WP_367844902.1">
    <property type="nucleotide sequence ID" value="NZ_JBFOHL010000008.1"/>
</dbReference>
<protein>
    <submittedName>
        <fullName evidence="2">PilZ domain-containing protein</fullName>
    </submittedName>
</protein>
<dbReference type="InterPro" id="IPR009875">
    <property type="entry name" value="PilZ_domain"/>
</dbReference>
<name>A0ABV3QQ28_9GAMM</name>
<dbReference type="Proteomes" id="UP001556170">
    <property type="component" value="Unassembled WGS sequence"/>
</dbReference>
<dbReference type="Pfam" id="PF07238">
    <property type="entry name" value="PilZ"/>
    <property type="match status" value="1"/>
</dbReference>
<evidence type="ECO:0000313" key="3">
    <source>
        <dbReference type="Proteomes" id="UP001556170"/>
    </source>
</evidence>
<evidence type="ECO:0000259" key="1">
    <source>
        <dbReference type="Pfam" id="PF07238"/>
    </source>
</evidence>
<reference evidence="2 3" key="1">
    <citation type="submission" date="2024-06" db="EMBL/GenBank/DDBJ databases">
        <authorList>
            <person name="Woo H."/>
        </authorList>
    </citation>
    <scope>NUCLEOTIDE SEQUENCE [LARGE SCALE GENOMIC DNA]</scope>
    <source>
        <strain evidence="2 3">S2-g</strain>
    </source>
</reference>
<accession>A0ABV3QQ28</accession>
<proteinExistence type="predicted"/>